<dbReference type="Gene3D" id="3.10.450.240">
    <property type="match status" value="1"/>
</dbReference>
<gene>
    <name evidence="4" type="ORF">H9747_06745</name>
</gene>
<evidence type="ECO:0000313" key="4">
    <source>
        <dbReference type="EMBL" id="HIV38684.1"/>
    </source>
</evidence>
<dbReference type="InterPro" id="IPR007379">
    <property type="entry name" value="Tim44-like_dom"/>
</dbReference>
<dbReference type="SMART" id="SM00978">
    <property type="entry name" value="Tim44"/>
    <property type="match status" value="1"/>
</dbReference>
<feature type="compositionally biased region" description="Gly residues" evidence="1">
    <location>
        <begin position="30"/>
        <end position="45"/>
    </location>
</feature>
<evidence type="ECO:0000256" key="1">
    <source>
        <dbReference type="SAM" id="MobiDB-lite"/>
    </source>
</evidence>
<keyword evidence="2" id="KW-0812">Transmembrane</keyword>
<dbReference type="InterPro" id="IPR032710">
    <property type="entry name" value="NTF2-like_dom_sf"/>
</dbReference>
<dbReference type="AlphaFoldDB" id="A0A9D1TFC1"/>
<reference evidence="4" key="1">
    <citation type="journal article" date="2021" name="PeerJ">
        <title>Extensive microbial diversity within the chicken gut microbiome revealed by metagenomics and culture.</title>
        <authorList>
            <person name="Gilroy R."/>
            <person name="Ravi A."/>
            <person name="Getino M."/>
            <person name="Pursley I."/>
            <person name="Horton D.L."/>
            <person name="Alikhan N.F."/>
            <person name="Baker D."/>
            <person name="Gharbi K."/>
            <person name="Hall N."/>
            <person name="Watson M."/>
            <person name="Adriaenssens E.M."/>
            <person name="Foster-Nyarko E."/>
            <person name="Jarju S."/>
            <person name="Secka A."/>
            <person name="Antonio M."/>
            <person name="Oren A."/>
            <person name="Chaudhuri R.R."/>
            <person name="La Ragione R."/>
            <person name="Hildebrand F."/>
            <person name="Pallen M.J."/>
        </authorList>
    </citation>
    <scope>NUCLEOTIDE SEQUENCE</scope>
    <source>
        <strain evidence="4">CHK195-9823</strain>
    </source>
</reference>
<keyword evidence="4" id="KW-0689">Ribosomal protein</keyword>
<accession>A0A9D1TFC1</accession>
<dbReference type="GO" id="GO:0005840">
    <property type="term" value="C:ribosome"/>
    <property type="evidence" value="ECO:0007669"/>
    <property type="project" value="UniProtKB-KW"/>
</dbReference>
<keyword evidence="2" id="KW-1133">Transmembrane helix</keyword>
<proteinExistence type="predicted"/>
<evidence type="ECO:0000259" key="3">
    <source>
        <dbReference type="SMART" id="SM00978"/>
    </source>
</evidence>
<comment type="caution">
    <text evidence="4">The sequence shown here is derived from an EMBL/GenBank/DDBJ whole genome shotgun (WGS) entry which is preliminary data.</text>
</comment>
<evidence type="ECO:0000256" key="2">
    <source>
        <dbReference type="SAM" id="Phobius"/>
    </source>
</evidence>
<keyword evidence="4" id="KW-0687">Ribonucleoprotein</keyword>
<name>A0A9D1TFC1_9FIRM</name>
<evidence type="ECO:0000313" key="5">
    <source>
        <dbReference type="Proteomes" id="UP000886814"/>
    </source>
</evidence>
<feature type="domain" description="Tim44-like" evidence="3">
    <location>
        <begin position="93"/>
        <end position="237"/>
    </location>
</feature>
<dbReference type="Pfam" id="PF04280">
    <property type="entry name" value="Tim44"/>
    <property type="match status" value="1"/>
</dbReference>
<reference evidence="4" key="2">
    <citation type="submission" date="2021-04" db="EMBL/GenBank/DDBJ databases">
        <authorList>
            <person name="Gilroy R."/>
        </authorList>
    </citation>
    <scope>NUCLEOTIDE SEQUENCE</scope>
    <source>
        <strain evidence="4">CHK195-9823</strain>
    </source>
</reference>
<feature type="region of interest" description="Disordered" evidence="1">
    <location>
        <begin position="30"/>
        <end position="50"/>
    </location>
</feature>
<protein>
    <submittedName>
        <fullName evidence="4">39S ribosomal protein L45</fullName>
    </submittedName>
</protein>
<organism evidence="4 5">
    <name type="scientific">Candidatus Blautia stercorigallinarum</name>
    <dbReference type="NCBI Taxonomy" id="2838501"/>
    <lineage>
        <taxon>Bacteria</taxon>
        <taxon>Bacillati</taxon>
        <taxon>Bacillota</taxon>
        <taxon>Clostridia</taxon>
        <taxon>Lachnospirales</taxon>
        <taxon>Lachnospiraceae</taxon>
        <taxon>Blautia</taxon>
    </lineage>
</organism>
<sequence>MKNKKHILIFAALLLVLLAVPVWGRAGGGGSSGGGGGGSSSGGGSYSSHSGSYRGGRGSGIAGMILQAGVVFFAASGGSIVLIRKARAARARSRKAMAFYAQMGDNWDYREIQKQVEETYFQVQECWRRMDVTYGAPYLSQELMEEFDSKIQWMQVRGEAVVQRNVKLLSAMPVYVEDNPGEEYDMIWYLIHGKMTGYYIDVNTRKVVRGNTRPEAFFEYWKFVYRGERWVLQEIRQKEEMDIDALSQETV</sequence>
<dbReference type="Proteomes" id="UP000886814">
    <property type="component" value="Unassembled WGS sequence"/>
</dbReference>
<dbReference type="EMBL" id="DXIQ01000039">
    <property type="protein sequence ID" value="HIV38684.1"/>
    <property type="molecule type" value="Genomic_DNA"/>
</dbReference>
<keyword evidence="2" id="KW-0472">Membrane</keyword>
<feature type="transmembrane region" description="Helical" evidence="2">
    <location>
        <begin position="61"/>
        <end position="83"/>
    </location>
</feature>
<dbReference type="SUPFAM" id="SSF54427">
    <property type="entry name" value="NTF2-like"/>
    <property type="match status" value="1"/>
</dbReference>